<feature type="compositionally biased region" description="Polar residues" evidence="1">
    <location>
        <begin position="157"/>
        <end position="174"/>
    </location>
</feature>
<dbReference type="FunCoup" id="A0A1Q3C7E4">
    <property type="interactions" value="1224"/>
</dbReference>
<organism evidence="2 3">
    <name type="scientific">Cephalotus follicularis</name>
    <name type="common">Albany pitcher plant</name>
    <dbReference type="NCBI Taxonomy" id="3775"/>
    <lineage>
        <taxon>Eukaryota</taxon>
        <taxon>Viridiplantae</taxon>
        <taxon>Streptophyta</taxon>
        <taxon>Embryophyta</taxon>
        <taxon>Tracheophyta</taxon>
        <taxon>Spermatophyta</taxon>
        <taxon>Magnoliopsida</taxon>
        <taxon>eudicotyledons</taxon>
        <taxon>Gunneridae</taxon>
        <taxon>Pentapetalae</taxon>
        <taxon>rosids</taxon>
        <taxon>fabids</taxon>
        <taxon>Oxalidales</taxon>
        <taxon>Cephalotaceae</taxon>
        <taxon>Cephalotus</taxon>
    </lineage>
</organism>
<feature type="region of interest" description="Disordered" evidence="1">
    <location>
        <begin position="650"/>
        <end position="683"/>
    </location>
</feature>
<comment type="caution">
    <text evidence="2">The sequence shown here is derived from an EMBL/GenBank/DDBJ whole genome shotgun (WGS) entry which is preliminary data.</text>
</comment>
<evidence type="ECO:0000256" key="1">
    <source>
        <dbReference type="SAM" id="MobiDB-lite"/>
    </source>
</evidence>
<feature type="region of interest" description="Disordered" evidence="1">
    <location>
        <begin position="157"/>
        <end position="182"/>
    </location>
</feature>
<feature type="compositionally biased region" description="Low complexity" evidence="1">
    <location>
        <begin position="613"/>
        <end position="627"/>
    </location>
</feature>
<dbReference type="AlphaFoldDB" id="A0A1Q3C7E4"/>
<gene>
    <name evidence="2" type="ORF">CFOL_v3_19614</name>
</gene>
<evidence type="ECO:0000313" key="2">
    <source>
        <dbReference type="EMBL" id="GAV76139.1"/>
    </source>
</evidence>
<dbReference type="EMBL" id="BDDD01001449">
    <property type="protein sequence ID" value="GAV76139.1"/>
    <property type="molecule type" value="Genomic_DNA"/>
</dbReference>
<accession>A0A1Q3C7E4</accession>
<dbReference type="PANTHER" id="PTHR36723">
    <property type="entry name" value="F22C12.19"/>
    <property type="match status" value="1"/>
</dbReference>
<dbReference type="OrthoDB" id="755659at2759"/>
<sequence>MDAVELPYPVDVAAPMKLMGSERFGRARVTVKDVDGCDSIIVNPSIERCSTFLRHKDTTSAVTASQSASWDKFPDTEICRLSCQGVGVSEQLHLRGTDGLLSTSQPDTVQVQRKAGKVSRSNSGCSKRPRIAHLEDSMSLAAVDDVKDMSDGSYPTTCNSLEKSQSAKPKNSCSGKRGDRRNLKVPMRNKHDSFSMKGSLASFSMAAGGNNFFGVHGLKLDIDDLTKLVDDMSLNELLDGTFECPRLGKDKGKKAANMNTNILDSIRKAYSVLPHPRPIQSQNGTETDSSSFKKMPTFVVSGANGDEEDPCTTDPYSCNKDSCRNLETPANPLEFLLYTPKDIFERLALPQPKDLESLLLDAGKPTVFSRSSSDIRSSKQLSRRTSLPSFPWSHVSGHCRTNSDAVKFLASRSTCQGRWVRVVSTTISLGIATDGFTNLESLTYDQSLVPSGGGSFGILEKKIGSSMPVGLSCCGCGSSSPTTCSKASNVSQENADSTGEVKHQVNVSRCPKLVTAAQILFDIATHSPTHISPNGMKWPKKASQKVMEARKLKSIQKPEEIYAAMASALGSDNRGRSVDQIVSSKRPKLSTVENRKEASHTNCVKKGQVNGQVNVSAPRSSRPSPSKSVRDSLTESRNLTTNIVKQSYMLPPPARVSDRTCNSQQKLRKTMPLDWSRGRDRVD</sequence>
<name>A0A1Q3C7E4_CEPFO</name>
<dbReference type="STRING" id="3775.A0A1Q3C7E4"/>
<feature type="region of interest" description="Disordered" evidence="1">
    <location>
        <begin position="572"/>
        <end position="635"/>
    </location>
</feature>
<proteinExistence type="predicted"/>
<keyword evidence="3" id="KW-1185">Reference proteome</keyword>
<reference evidence="3" key="1">
    <citation type="submission" date="2016-04" db="EMBL/GenBank/DDBJ databases">
        <title>Cephalotus genome sequencing.</title>
        <authorList>
            <person name="Fukushima K."/>
            <person name="Hasebe M."/>
            <person name="Fang X."/>
        </authorList>
    </citation>
    <scope>NUCLEOTIDE SEQUENCE [LARGE SCALE GENOMIC DNA]</scope>
    <source>
        <strain evidence="3">cv. St1</strain>
    </source>
</reference>
<dbReference type="PANTHER" id="PTHR36723:SF1">
    <property type="entry name" value="F22C12.19"/>
    <property type="match status" value="1"/>
</dbReference>
<dbReference type="Proteomes" id="UP000187406">
    <property type="component" value="Unassembled WGS sequence"/>
</dbReference>
<dbReference type="InParanoid" id="A0A1Q3C7E4"/>
<protein>
    <submittedName>
        <fullName evidence="2">Uncharacterized protein</fullName>
    </submittedName>
</protein>
<evidence type="ECO:0000313" key="3">
    <source>
        <dbReference type="Proteomes" id="UP000187406"/>
    </source>
</evidence>